<keyword evidence="2" id="KW-0401">Integrin</keyword>
<proteinExistence type="predicted"/>
<evidence type="ECO:0000256" key="2">
    <source>
        <dbReference type="ARBA" id="ARBA00023037"/>
    </source>
</evidence>
<evidence type="ECO:0000313" key="7">
    <source>
        <dbReference type="Proteomes" id="UP000243686"/>
    </source>
</evidence>
<dbReference type="SUPFAM" id="SSF69179">
    <property type="entry name" value="Integrin domains"/>
    <property type="match status" value="1"/>
</dbReference>
<evidence type="ECO:0000313" key="6">
    <source>
        <dbReference type="EMBL" id="OON16178.1"/>
    </source>
</evidence>
<protein>
    <recommendedName>
        <fullName evidence="5">Integrin alpha second immunoglobulin-like domain-containing protein</fullName>
    </recommendedName>
</protein>
<sequence length="159" mass="17830">MVHVPGPKEVNSWMLHPFLGERHFVSCPLQFANPACGADNICYADLQMRMMDMSVGALEKLVVCFRERKTQRNLTVGVGKLGENAYAARLRMTIPHQFSFVISRSCTATQILCELGDPLGFTGRNLRPFVFQLNTAGAFRELDEPVNDQPTTSPKRIRS</sequence>
<gene>
    <name evidence="6" type="ORF">X801_08011</name>
</gene>
<dbReference type="Gene3D" id="2.60.40.1510">
    <property type="entry name" value="ntegrin, alpha v. Chain A, domain 3"/>
    <property type="match status" value="1"/>
</dbReference>
<keyword evidence="7" id="KW-1185">Reference proteome</keyword>
<dbReference type="InterPro" id="IPR048285">
    <property type="entry name" value="Integrin_alpha_Ig-like_2"/>
</dbReference>
<feature type="domain" description="Integrin alpha second immunoglobulin-like" evidence="5">
    <location>
        <begin position="36"/>
        <end position="118"/>
    </location>
</feature>
<evidence type="ECO:0000256" key="3">
    <source>
        <dbReference type="ARBA" id="ARBA00023136"/>
    </source>
</evidence>
<comment type="subcellular location">
    <subcellularLocation>
        <location evidence="1">Membrane</location>
        <topology evidence="1">Single-pass type I membrane protein</topology>
    </subcellularLocation>
</comment>
<dbReference type="AlphaFoldDB" id="A0A1S8WNW1"/>
<reference evidence="6 7" key="1">
    <citation type="submission" date="2015-03" db="EMBL/GenBank/DDBJ databases">
        <title>Draft genome of the nematode, Opisthorchis viverrini.</title>
        <authorList>
            <person name="Mitreva M."/>
        </authorList>
    </citation>
    <scope>NUCLEOTIDE SEQUENCE [LARGE SCALE GENOMIC DNA]</scope>
    <source>
        <strain evidence="6">Khon Kaen</strain>
    </source>
</reference>
<accession>A0A1S8WNW1</accession>
<keyword evidence="4" id="KW-0325">Glycoprotein</keyword>
<keyword evidence="3" id="KW-0472">Membrane</keyword>
<name>A0A1S8WNW1_OPIVI</name>
<dbReference type="GO" id="GO:0016020">
    <property type="term" value="C:membrane"/>
    <property type="evidence" value="ECO:0007669"/>
    <property type="project" value="UniProtKB-SubCell"/>
</dbReference>
<dbReference type="Pfam" id="PF20805">
    <property type="entry name" value="Integrin_A_Ig_2"/>
    <property type="match status" value="1"/>
</dbReference>
<dbReference type="Proteomes" id="UP000243686">
    <property type="component" value="Unassembled WGS sequence"/>
</dbReference>
<dbReference type="EMBL" id="KV898468">
    <property type="protein sequence ID" value="OON16178.1"/>
    <property type="molecule type" value="Genomic_DNA"/>
</dbReference>
<evidence type="ECO:0000256" key="1">
    <source>
        <dbReference type="ARBA" id="ARBA00004479"/>
    </source>
</evidence>
<dbReference type="InterPro" id="IPR032695">
    <property type="entry name" value="Integrin_dom_sf"/>
</dbReference>
<organism evidence="6 7">
    <name type="scientific">Opisthorchis viverrini</name>
    <name type="common">Southeast Asian liver fluke</name>
    <dbReference type="NCBI Taxonomy" id="6198"/>
    <lineage>
        <taxon>Eukaryota</taxon>
        <taxon>Metazoa</taxon>
        <taxon>Spiralia</taxon>
        <taxon>Lophotrochozoa</taxon>
        <taxon>Platyhelminthes</taxon>
        <taxon>Trematoda</taxon>
        <taxon>Digenea</taxon>
        <taxon>Opisthorchiida</taxon>
        <taxon>Opisthorchiata</taxon>
        <taxon>Opisthorchiidae</taxon>
        <taxon>Opisthorchis</taxon>
    </lineage>
</organism>
<evidence type="ECO:0000259" key="5">
    <source>
        <dbReference type="Pfam" id="PF20805"/>
    </source>
</evidence>
<evidence type="ECO:0000256" key="4">
    <source>
        <dbReference type="ARBA" id="ARBA00023180"/>
    </source>
</evidence>
<dbReference type="GO" id="GO:0007229">
    <property type="term" value="P:integrin-mediated signaling pathway"/>
    <property type="evidence" value="ECO:0007669"/>
    <property type="project" value="UniProtKB-KW"/>
</dbReference>